<dbReference type="Gene3D" id="4.10.240.10">
    <property type="entry name" value="Zn(2)-C6 fungal-type DNA-binding domain"/>
    <property type="match status" value="1"/>
</dbReference>
<evidence type="ECO:0000256" key="4">
    <source>
        <dbReference type="ARBA" id="ARBA00023125"/>
    </source>
</evidence>
<dbReference type="InterPro" id="IPR052360">
    <property type="entry name" value="Transcr_Regulatory_Proteins"/>
</dbReference>
<keyword evidence="3" id="KW-0805">Transcription regulation</keyword>
<dbReference type="PANTHER" id="PTHR36206:SF12">
    <property type="entry name" value="ASPERCRYPTIN BIOSYNTHESIS CLUSTER-SPECIFIC TRANSCRIPTION REGULATOR ATNN-RELATED"/>
    <property type="match status" value="1"/>
</dbReference>
<dbReference type="InterPro" id="IPR001138">
    <property type="entry name" value="Zn2Cys6_DnaBD"/>
</dbReference>
<dbReference type="CDD" id="cd00067">
    <property type="entry name" value="GAL4"/>
    <property type="match status" value="1"/>
</dbReference>
<dbReference type="PROSITE" id="PS50048">
    <property type="entry name" value="ZN2_CY6_FUNGAL_2"/>
    <property type="match status" value="1"/>
</dbReference>
<keyword evidence="2" id="KW-0862">Zinc</keyword>
<dbReference type="SMART" id="SM00066">
    <property type="entry name" value="GAL4"/>
    <property type="match status" value="1"/>
</dbReference>
<dbReference type="EMBL" id="QWIP01000030">
    <property type="protein sequence ID" value="RMY77021.1"/>
    <property type="molecule type" value="Genomic_DNA"/>
</dbReference>
<keyword evidence="5" id="KW-0804">Transcription</keyword>
<dbReference type="InterPro" id="IPR021858">
    <property type="entry name" value="Fun_TF"/>
</dbReference>
<feature type="region of interest" description="Disordered" evidence="7">
    <location>
        <begin position="1"/>
        <end position="61"/>
    </location>
</feature>
<reference evidence="9 10" key="1">
    <citation type="journal article" date="2018" name="BMC Genomics">
        <title>Genomic evidence for intraspecific hybridization in a clonal and extremely halotolerant yeast.</title>
        <authorList>
            <person name="Gostincar C."/>
            <person name="Stajich J.E."/>
            <person name="Zupancic J."/>
            <person name="Zalar P."/>
            <person name="Gunde-Cimerman N."/>
        </authorList>
    </citation>
    <scope>NUCLEOTIDE SEQUENCE [LARGE SCALE GENOMIC DNA]</scope>
    <source>
        <strain evidence="9 10">EXF-2682</strain>
    </source>
</reference>
<keyword evidence="1" id="KW-0479">Metal-binding</keyword>
<dbReference type="VEuPathDB" id="FungiDB:BTJ68_09731"/>
<evidence type="ECO:0000256" key="3">
    <source>
        <dbReference type="ARBA" id="ARBA00023015"/>
    </source>
</evidence>
<dbReference type="PANTHER" id="PTHR36206">
    <property type="entry name" value="ASPERCRYPTIN BIOSYNTHESIS CLUSTER-SPECIFIC TRANSCRIPTION REGULATOR ATNN-RELATED"/>
    <property type="match status" value="1"/>
</dbReference>
<dbReference type="PROSITE" id="PS00463">
    <property type="entry name" value="ZN2_CY6_FUNGAL_1"/>
    <property type="match status" value="1"/>
</dbReference>
<accession>A0A3M7EKE6</accession>
<evidence type="ECO:0000256" key="2">
    <source>
        <dbReference type="ARBA" id="ARBA00022833"/>
    </source>
</evidence>
<keyword evidence="6" id="KW-0539">Nucleus</keyword>
<comment type="caution">
    <text evidence="9">The sequence shown here is derived from an EMBL/GenBank/DDBJ whole genome shotgun (WGS) entry which is preliminary data.</text>
</comment>
<evidence type="ECO:0000256" key="6">
    <source>
        <dbReference type="ARBA" id="ARBA00023242"/>
    </source>
</evidence>
<proteinExistence type="predicted"/>
<dbReference type="Proteomes" id="UP000269276">
    <property type="component" value="Unassembled WGS sequence"/>
</dbReference>
<gene>
    <name evidence="9" type="ORF">D0863_01585</name>
</gene>
<keyword evidence="4" id="KW-0238">DNA-binding</keyword>
<dbReference type="GO" id="GO:0008270">
    <property type="term" value="F:zinc ion binding"/>
    <property type="evidence" value="ECO:0007669"/>
    <property type="project" value="InterPro"/>
</dbReference>
<dbReference type="InterPro" id="IPR036864">
    <property type="entry name" value="Zn2-C6_fun-type_DNA-bd_sf"/>
</dbReference>
<feature type="domain" description="Zn(2)-C6 fungal-type" evidence="8">
    <location>
        <begin position="62"/>
        <end position="90"/>
    </location>
</feature>
<evidence type="ECO:0000313" key="10">
    <source>
        <dbReference type="Proteomes" id="UP000269276"/>
    </source>
</evidence>
<evidence type="ECO:0000259" key="8">
    <source>
        <dbReference type="PROSITE" id="PS50048"/>
    </source>
</evidence>
<evidence type="ECO:0000313" key="9">
    <source>
        <dbReference type="EMBL" id="RMY77021.1"/>
    </source>
</evidence>
<evidence type="ECO:0000256" key="1">
    <source>
        <dbReference type="ARBA" id="ARBA00022723"/>
    </source>
</evidence>
<dbReference type="SUPFAM" id="SSF57701">
    <property type="entry name" value="Zn2/Cys6 DNA-binding domain"/>
    <property type="match status" value="1"/>
</dbReference>
<dbReference type="Pfam" id="PF00172">
    <property type="entry name" value="Zn_clus"/>
    <property type="match status" value="1"/>
</dbReference>
<feature type="compositionally biased region" description="Low complexity" evidence="7">
    <location>
        <begin position="20"/>
        <end position="36"/>
    </location>
</feature>
<evidence type="ECO:0000256" key="5">
    <source>
        <dbReference type="ARBA" id="ARBA00023163"/>
    </source>
</evidence>
<feature type="compositionally biased region" description="Basic residues" evidence="7">
    <location>
        <begin position="50"/>
        <end position="59"/>
    </location>
</feature>
<dbReference type="Pfam" id="PF11951">
    <property type="entry name" value="Fungal_trans_2"/>
    <property type="match status" value="1"/>
</dbReference>
<sequence length="625" mass="70791">MTSAKLPILPLRRAQPPPFSRDGASGSSISDGRSTSFATATPGGREGRPKQGRASKPKTRTGCSTCKIRRVKCDEAKPECNRCTSTGRKCDGYEIPPRRNRALAAQTSPSPQPCLEVARGTQDELRALEFFHVRTAPGLSSYFDADFWTRLVVQISSSEPSIRHAMVAVGAFHLLREKFPVTLSTDEQAYERDPLATSMPVRKLSQVHEDPFALVQYNKAIVHLAKRLQDPTAATEIALLACILFVCIEFLRGEAELAISHFKSGMSIAIQSLNFGSRKMARPASERLRNDTLPFFNRLELLSTLFGNDAPWEYPVALQYVIPEEFANVKEARDSLVHLMNLSLRFIRHMKYRKYDRIVSPDDLARQETLHRHVTEWEAKFVTLLANDISLTAKDLDATKILRVHQRVMYIWLLASTQPEECRTDVFTEEFEDIVSLGEALQTEAGSREQRQEYTTTFLFDMVIVSPMYFVATKCRHPQIRRRAIKLLRHTKRRESLWDSNVSAAIAERVVAIEEQHLSSLSSIDQFPEEKHRIHNSHIQSVSSEDPTKHAVTFYTKPYGIDAQWRIWQETIFLDPPSNIKRKRKVDRYLIATGNNGAELSMAGESHSMPNAALFNGWDACSIDA</sequence>
<organism evidence="9 10">
    <name type="scientific">Hortaea werneckii</name>
    <name type="common">Black yeast</name>
    <name type="synonym">Cladosporium werneckii</name>
    <dbReference type="NCBI Taxonomy" id="91943"/>
    <lineage>
        <taxon>Eukaryota</taxon>
        <taxon>Fungi</taxon>
        <taxon>Dikarya</taxon>
        <taxon>Ascomycota</taxon>
        <taxon>Pezizomycotina</taxon>
        <taxon>Dothideomycetes</taxon>
        <taxon>Dothideomycetidae</taxon>
        <taxon>Mycosphaerellales</taxon>
        <taxon>Teratosphaeriaceae</taxon>
        <taxon>Hortaea</taxon>
    </lineage>
</organism>
<dbReference type="OrthoDB" id="2593732at2759"/>
<dbReference type="AlphaFoldDB" id="A0A3M7EKE6"/>
<dbReference type="GO" id="GO:0003677">
    <property type="term" value="F:DNA binding"/>
    <property type="evidence" value="ECO:0007669"/>
    <property type="project" value="UniProtKB-KW"/>
</dbReference>
<name>A0A3M7EKE6_HORWE</name>
<protein>
    <recommendedName>
        <fullName evidence="8">Zn(2)-C6 fungal-type domain-containing protein</fullName>
    </recommendedName>
</protein>
<dbReference type="GO" id="GO:0000981">
    <property type="term" value="F:DNA-binding transcription factor activity, RNA polymerase II-specific"/>
    <property type="evidence" value="ECO:0007669"/>
    <property type="project" value="InterPro"/>
</dbReference>
<evidence type="ECO:0000256" key="7">
    <source>
        <dbReference type="SAM" id="MobiDB-lite"/>
    </source>
</evidence>